<evidence type="ECO:0000313" key="2">
    <source>
        <dbReference type="Proteomes" id="UP001458880"/>
    </source>
</evidence>
<dbReference type="AlphaFoldDB" id="A0AAW1IWV4"/>
<gene>
    <name evidence="1" type="ORF">QE152_g33437</name>
</gene>
<keyword evidence="2" id="KW-1185">Reference proteome</keyword>
<protein>
    <submittedName>
        <fullName evidence="1">Uncharacterized protein</fullName>
    </submittedName>
</protein>
<reference evidence="1 2" key="1">
    <citation type="journal article" date="2024" name="BMC Genomics">
        <title>De novo assembly and annotation of Popillia japonica's genome with initial clues to its potential as an invasive pest.</title>
        <authorList>
            <person name="Cucini C."/>
            <person name="Boschi S."/>
            <person name="Funari R."/>
            <person name="Cardaioli E."/>
            <person name="Iannotti N."/>
            <person name="Marturano G."/>
            <person name="Paoli F."/>
            <person name="Bruttini M."/>
            <person name="Carapelli A."/>
            <person name="Frati F."/>
            <person name="Nardi F."/>
        </authorList>
    </citation>
    <scope>NUCLEOTIDE SEQUENCE [LARGE SCALE GENOMIC DNA]</scope>
    <source>
        <strain evidence="1">DMR45628</strain>
    </source>
</reference>
<name>A0AAW1IWV4_POPJA</name>
<organism evidence="1 2">
    <name type="scientific">Popillia japonica</name>
    <name type="common">Japanese beetle</name>
    <dbReference type="NCBI Taxonomy" id="7064"/>
    <lineage>
        <taxon>Eukaryota</taxon>
        <taxon>Metazoa</taxon>
        <taxon>Ecdysozoa</taxon>
        <taxon>Arthropoda</taxon>
        <taxon>Hexapoda</taxon>
        <taxon>Insecta</taxon>
        <taxon>Pterygota</taxon>
        <taxon>Neoptera</taxon>
        <taxon>Endopterygota</taxon>
        <taxon>Coleoptera</taxon>
        <taxon>Polyphaga</taxon>
        <taxon>Scarabaeiformia</taxon>
        <taxon>Scarabaeidae</taxon>
        <taxon>Rutelinae</taxon>
        <taxon>Popillia</taxon>
    </lineage>
</organism>
<dbReference type="Proteomes" id="UP001458880">
    <property type="component" value="Unassembled WGS sequence"/>
</dbReference>
<sequence length="232" mass="25875">MGFESVVSFLSTRIMLTLANALRTRIKAIENRLYERGIDVEIIYNEAIENRLYERGIDVEIIYNEINYLERNNSENSINLDDTTVDVGSINLDDTTVDVGSIVSMDDVNILPVIFLPEAQTNSSHILDDTSLIPAMTTSDITSEAEHCSPEPYVDASLQLSLQTTAELNNNSITNNPNQINIPTDTLEDNITSNTKTPEKAVIVSDITLLDSPFTRHLTFPNPTDQSNKKRP</sequence>
<comment type="caution">
    <text evidence="1">The sequence shown here is derived from an EMBL/GenBank/DDBJ whole genome shotgun (WGS) entry which is preliminary data.</text>
</comment>
<accession>A0AAW1IWV4</accession>
<evidence type="ECO:0000313" key="1">
    <source>
        <dbReference type="EMBL" id="KAK9694569.1"/>
    </source>
</evidence>
<dbReference type="EMBL" id="JASPKY010000508">
    <property type="protein sequence ID" value="KAK9694569.1"/>
    <property type="molecule type" value="Genomic_DNA"/>
</dbReference>
<proteinExistence type="predicted"/>